<gene>
    <name evidence="10" type="ORF">L9F63_011243</name>
</gene>
<reference evidence="10" key="1">
    <citation type="journal article" date="2023" name="IScience">
        <title>Live-bearing cockroach genome reveals convergent evolutionary mechanisms linked to viviparity in insects and beyond.</title>
        <authorList>
            <person name="Fouks B."/>
            <person name="Harrison M.C."/>
            <person name="Mikhailova A.A."/>
            <person name="Marchal E."/>
            <person name="English S."/>
            <person name="Carruthers M."/>
            <person name="Jennings E.C."/>
            <person name="Chiamaka E.L."/>
            <person name="Frigard R.A."/>
            <person name="Pippel M."/>
            <person name="Attardo G.M."/>
            <person name="Benoit J.B."/>
            <person name="Bornberg-Bauer E."/>
            <person name="Tobe S.S."/>
        </authorList>
    </citation>
    <scope>NUCLEOTIDE SEQUENCE</scope>
    <source>
        <strain evidence="10">Stay&amp;Tobe</strain>
    </source>
</reference>
<keyword evidence="5" id="KW-0720">Serine protease</keyword>
<dbReference type="SMART" id="SM00020">
    <property type="entry name" value="Tryp_SPc"/>
    <property type="match status" value="1"/>
</dbReference>
<dbReference type="SUPFAM" id="SSF50494">
    <property type="entry name" value="Trypsin-like serine proteases"/>
    <property type="match status" value="1"/>
</dbReference>
<evidence type="ECO:0000256" key="7">
    <source>
        <dbReference type="ARBA" id="ARBA00023157"/>
    </source>
</evidence>
<dbReference type="InterPro" id="IPR001314">
    <property type="entry name" value="Peptidase_S1A"/>
</dbReference>
<feature type="signal peptide" evidence="8">
    <location>
        <begin position="1"/>
        <end position="21"/>
    </location>
</feature>
<dbReference type="EMBL" id="JASPKZ010001579">
    <property type="protein sequence ID" value="KAJ9597877.1"/>
    <property type="molecule type" value="Genomic_DNA"/>
</dbReference>
<keyword evidence="11" id="KW-1185">Reference proteome</keyword>
<evidence type="ECO:0000313" key="11">
    <source>
        <dbReference type="Proteomes" id="UP001233999"/>
    </source>
</evidence>
<evidence type="ECO:0000259" key="9">
    <source>
        <dbReference type="PROSITE" id="PS50240"/>
    </source>
</evidence>
<dbReference type="AlphaFoldDB" id="A0AAD8AF48"/>
<dbReference type="InterPro" id="IPR050430">
    <property type="entry name" value="Peptidase_S1"/>
</dbReference>
<dbReference type="PROSITE" id="PS50240">
    <property type="entry name" value="TRYPSIN_DOM"/>
    <property type="match status" value="1"/>
</dbReference>
<organism evidence="10 11">
    <name type="scientific">Diploptera punctata</name>
    <name type="common">Pacific beetle cockroach</name>
    <dbReference type="NCBI Taxonomy" id="6984"/>
    <lineage>
        <taxon>Eukaryota</taxon>
        <taxon>Metazoa</taxon>
        <taxon>Ecdysozoa</taxon>
        <taxon>Arthropoda</taxon>
        <taxon>Hexapoda</taxon>
        <taxon>Insecta</taxon>
        <taxon>Pterygota</taxon>
        <taxon>Neoptera</taxon>
        <taxon>Polyneoptera</taxon>
        <taxon>Dictyoptera</taxon>
        <taxon>Blattodea</taxon>
        <taxon>Blaberoidea</taxon>
        <taxon>Blaberidae</taxon>
        <taxon>Diplopterinae</taxon>
        <taxon>Diploptera</taxon>
    </lineage>
</organism>
<evidence type="ECO:0000313" key="10">
    <source>
        <dbReference type="EMBL" id="KAJ9597877.1"/>
    </source>
</evidence>
<evidence type="ECO:0000256" key="8">
    <source>
        <dbReference type="SAM" id="SignalP"/>
    </source>
</evidence>
<comment type="similarity">
    <text evidence="1">Belongs to the peptidase S1 family.</text>
</comment>
<evidence type="ECO:0000256" key="6">
    <source>
        <dbReference type="ARBA" id="ARBA00023145"/>
    </source>
</evidence>
<keyword evidence="4" id="KW-0378">Hydrolase</keyword>
<protein>
    <recommendedName>
        <fullName evidence="9">Peptidase S1 domain-containing protein</fullName>
    </recommendedName>
</protein>
<dbReference type="CDD" id="cd00190">
    <property type="entry name" value="Tryp_SPc"/>
    <property type="match status" value="1"/>
</dbReference>
<dbReference type="PANTHER" id="PTHR24276:SF91">
    <property type="entry name" value="AT26814P-RELATED"/>
    <property type="match status" value="1"/>
</dbReference>
<evidence type="ECO:0000256" key="4">
    <source>
        <dbReference type="ARBA" id="ARBA00022801"/>
    </source>
</evidence>
<comment type="caution">
    <text evidence="10">The sequence shown here is derived from an EMBL/GenBank/DDBJ whole genome shotgun (WGS) entry which is preliminary data.</text>
</comment>
<dbReference type="Pfam" id="PF00089">
    <property type="entry name" value="Trypsin"/>
    <property type="match status" value="1"/>
</dbReference>
<dbReference type="InterPro" id="IPR001254">
    <property type="entry name" value="Trypsin_dom"/>
</dbReference>
<dbReference type="FunFam" id="2.40.10.10:FF:000077">
    <property type="entry name" value="Predicted protein"/>
    <property type="match status" value="1"/>
</dbReference>
<keyword evidence="3 8" id="KW-0732">Signal</keyword>
<keyword evidence="2" id="KW-0645">Protease</keyword>
<dbReference type="PANTHER" id="PTHR24276">
    <property type="entry name" value="POLYSERASE-RELATED"/>
    <property type="match status" value="1"/>
</dbReference>
<sequence>MFKILITVSVIAAGCLGHSEAKPNFDARIVGGDVADIEDFPYEVSIEYSGVFDCAGSIISNEWVVTAAHYLKNLETSKVQVRSGTAEKENGGILHGVSEIIMNPNFDEGHNYDGDIALIKVVPPFEFGPTVQSIPLAEKVPEDGAMATVSGWGAELDGDVLSPELRYVNVPIVNHDLCEHDYFDRGGITNNMICAGFEQGGKDACTGDVGGALVVEGKLVGIVSFGYHCGDPDYPGVYTNVAVFRQFIHDTTEVRG</sequence>
<feature type="domain" description="Peptidase S1" evidence="9">
    <location>
        <begin position="29"/>
        <end position="253"/>
    </location>
</feature>
<feature type="chain" id="PRO_5042176824" description="Peptidase S1 domain-containing protein" evidence="8">
    <location>
        <begin position="22"/>
        <end position="256"/>
    </location>
</feature>
<dbReference type="InterPro" id="IPR009003">
    <property type="entry name" value="Peptidase_S1_PA"/>
</dbReference>
<dbReference type="PROSITE" id="PS51257">
    <property type="entry name" value="PROKAR_LIPOPROTEIN"/>
    <property type="match status" value="1"/>
</dbReference>
<feature type="non-terminal residue" evidence="10">
    <location>
        <position position="1"/>
    </location>
</feature>
<evidence type="ECO:0000256" key="5">
    <source>
        <dbReference type="ARBA" id="ARBA00022825"/>
    </source>
</evidence>
<dbReference type="Proteomes" id="UP001233999">
    <property type="component" value="Unassembled WGS sequence"/>
</dbReference>
<reference evidence="10" key="2">
    <citation type="submission" date="2023-05" db="EMBL/GenBank/DDBJ databases">
        <authorList>
            <person name="Fouks B."/>
        </authorList>
    </citation>
    <scope>NUCLEOTIDE SEQUENCE</scope>
    <source>
        <strain evidence="10">Stay&amp;Tobe</strain>
        <tissue evidence="10">Testes</tissue>
    </source>
</reference>
<keyword evidence="7" id="KW-1015">Disulfide bond</keyword>
<keyword evidence="6" id="KW-0865">Zymogen</keyword>
<dbReference type="GO" id="GO:0004252">
    <property type="term" value="F:serine-type endopeptidase activity"/>
    <property type="evidence" value="ECO:0007669"/>
    <property type="project" value="InterPro"/>
</dbReference>
<proteinExistence type="inferred from homology"/>
<evidence type="ECO:0000256" key="2">
    <source>
        <dbReference type="ARBA" id="ARBA00022670"/>
    </source>
</evidence>
<name>A0AAD8AF48_DIPPU</name>
<dbReference type="PRINTS" id="PR00722">
    <property type="entry name" value="CHYMOTRYPSIN"/>
</dbReference>
<evidence type="ECO:0000256" key="3">
    <source>
        <dbReference type="ARBA" id="ARBA00022729"/>
    </source>
</evidence>
<dbReference type="GO" id="GO:0006508">
    <property type="term" value="P:proteolysis"/>
    <property type="evidence" value="ECO:0007669"/>
    <property type="project" value="UniProtKB-KW"/>
</dbReference>
<dbReference type="InterPro" id="IPR043504">
    <property type="entry name" value="Peptidase_S1_PA_chymotrypsin"/>
</dbReference>
<dbReference type="Gene3D" id="2.40.10.10">
    <property type="entry name" value="Trypsin-like serine proteases"/>
    <property type="match status" value="1"/>
</dbReference>
<evidence type="ECO:0000256" key="1">
    <source>
        <dbReference type="ARBA" id="ARBA00007664"/>
    </source>
</evidence>
<accession>A0AAD8AF48</accession>